<comment type="caution">
    <text evidence="2">The sequence shown here is derived from an EMBL/GenBank/DDBJ whole genome shotgun (WGS) entry which is preliminary data.</text>
</comment>
<dbReference type="AlphaFoldDB" id="A0A1Y1ZQ30"/>
<gene>
    <name evidence="2" type="ORF">BCR34DRAFT_303714</name>
</gene>
<keyword evidence="1" id="KW-0472">Membrane</keyword>
<sequence>MTRRGRAWVALHKCISYRFKDISLGRRFCRREEVGQDSVLVGFIHLSCLFLGGLSYSAYGRSHPRSALGRAAGALGVRPRFGELFYVQPFFSRACIPLLCLLFASCMRLRHPAF</sequence>
<dbReference type="Proteomes" id="UP000193144">
    <property type="component" value="Unassembled WGS sequence"/>
</dbReference>
<name>A0A1Y1ZQ30_9PLEO</name>
<protein>
    <submittedName>
        <fullName evidence="2">Uncharacterized protein</fullName>
    </submittedName>
</protein>
<evidence type="ECO:0000256" key="1">
    <source>
        <dbReference type="SAM" id="Phobius"/>
    </source>
</evidence>
<organism evidence="2 3">
    <name type="scientific">Clohesyomyces aquaticus</name>
    <dbReference type="NCBI Taxonomy" id="1231657"/>
    <lineage>
        <taxon>Eukaryota</taxon>
        <taxon>Fungi</taxon>
        <taxon>Dikarya</taxon>
        <taxon>Ascomycota</taxon>
        <taxon>Pezizomycotina</taxon>
        <taxon>Dothideomycetes</taxon>
        <taxon>Pleosporomycetidae</taxon>
        <taxon>Pleosporales</taxon>
        <taxon>Lindgomycetaceae</taxon>
        <taxon>Clohesyomyces</taxon>
    </lineage>
</organism>
<accession>A0A1Y1ZQ30</accession>
<dbReference type="EMBL" id="MCFA01000052">
    <property type="protein sequence ID" value="ORY12338.1"/>
    <property type="molecule type" value="Genomic_DNA"/>
</dbReference>
<proteinExistence type="predicted"/>
<keyword evidence="1" id="KW-0812">Transmembrane</keyword>
<feature type="transmembrane region" description="Helical" evidence="1">
    <location>
        <begin position="90"/>
        <end position="109"/>
    </location>
</feature>
<evidence type="ECO:0000313" key="2">
    <source>
        <dbReference type="EMBL" id="ORY12338.1"/>
    </source>
</evidence>
<evidence type="ECO:0000313" key="3">
    <source>
        <dbReference type="Proteomes" id="UP000193144"/>
    </source>
</evidence>
<feature type="transmembrane region" description="Helical" evidence="1">
    <location>
        <begin position="39"/>
        <end position="59"/>
    </location>
</feature>
<keyword evidence="1" id="KW-1133">Transmembrane helix</keyword>
<reference evidence="2 3" key="1">
    <citation type="submission" date="2016-07" db="EMBL/GenBank/DDBJ databases">
        <title>Pervasive Adenine N6-methylation of Active Genes in Fungi.</title>
        <authorList>
            <consortium name="DOE Joint Genome Institute"/>
            <person name="Mondo S.J."/>
            <person name="Dannebaum R.O."/>
            <person name="Kuo R.C."/>
            <person name="Labutti K."/>
            <person name="Haridas S."/>
            <person name="Kuo A."/>
            <person name="Salamov A."/>
            <person name="Ahrendt S.R."/>
            <person name="Lipzen A."/>
            <person name="Sullivan W."/>
            <person name="Andreopoulos W.B."/>
            <person name="Clum A."/>
            <person name="Lindquist E."/>
            <person name="Daum C."/>
            <person name="Ramamoorthy G.K."/>
            <person name="Gryganskyi A."/>
            <person name="Culley D."/>
            <person name="Magnuson J.K."/>
            <person name="James T.Y."/>
            <person name="O'Malley M.A."/>
            <person name="Stajich J.E."/>
            <person name="Spatafora J.W."/>
            <person name="Visel A."/>
            <person name="Grigoriev I.V."/>
        </authorList>
    </citation>
    <scope>NUCLEOTIDE SEQUENCE [LARGE SCALE GENOMIC DNA]</scope>
    <source>
        <strain evidence="2 3">CBS 115471</strain>
    </source>
</reference>
<keyword evidence="3" id="KW-1185">Reference proteome</keyword>